<organism evidence="2 3">
    <name type="scientific">Spiroplasma floricola 23-6</name>
    <dbReference type="NCBI Taxonomy" id="1336749"/>
    <lineage>
        <taxon>Bacteria</taxon>
        <taxon>Bacillati</taxon>
        <taxon>Mycoplasmatota</taxon>
        <taxon>Mollicutes</taxon>
        <taxon>Entomoplasmatales</taxon>
        <taxon>Spiroplasmataceae</taxon>
        <taxon>Spiroplasma</taxon>
    </lineage>
</organism>
<gene>
    <name evidence="2" type="ORF">SFLOR_v1c03890</name>
</gene>
<dbReference type="PROSITE" id="PS51257">
    <property type="entry name" value="PROKAR_LIPOPROTEIN"/>
    <property type="match status" value="1"/>
</dbReference>
<evidence type="ECO:0000313" key="3">
    <source>
        <dbReference type="Proteomes" id="UP000231823"/>
    </source>
</evidence>
<feature type="signal peptide" evidence="1">
    <location>
        <begin position="1"/>
        <end position="21"/>
    </location>
</feature>
<reference evidence="2 3" key="1">
    <citation type="submission" date="2017-12" db="EMBL/GenBank/DDBJ databases">
        <title>Complete genome sequence of Spiroplasma floricola 23-6 (ATCC 29989).</title>
        <authorList>
            <person name="Tsai Y.-M."/>
            <person name="Wu P.-S."/>
            <person name="Lo W.-S."/>
            <person name="Kuo C.-H."/>
        </authorList>
    </citation>
    <scope>NUCLEOTIDE SEQUENCE [LARGE SCALE GENOMIC DNA]</scope>
    <source>
        <strain evidence="2 3">23-6</strain>
    </source>
</reference>
<evidence type="ECO:0000313" key="2">
    <source>
        <dbReference type="EMBL" id="AUB31444.1"/>
    </source>
</evidence>
<dbReference type="EMBL" id="CP025057">
    <property type="protein sequence ID" value="AUB31444.1"/>
    <property type="molecule type" value="Genomic_DNA"/>
</dbReference>
<keyword evidence="1" id="KW-0732">Signal</keyword>
<keyword evidence="3" id="KW-1185">Reference proteome</keyword>
<evidence type="ECO:0000256" key="1">
    <source>
        <dbReference type="SAM" id="SignalP"/>
    </source>
</evidence>
<dbReference type="RefSeq" id="WP_100916433.1">
    <property type="nucleotide sequence ID" value="NZ_CP025057.1"/>
</dbReference>
<protein>
    <recommendedName>
        <fullName evidence="4">MOLPALP family lipoprotein</fullName>
    </recommendedName>
</protein>
<dbReference type="KEGG" id="sfz:SFLOR_v1c03890"/>
<evidence type="ECO:0008006" key="4">
    <source>
        <dbReference type="Google" id="ProtNLM"/>
    </source>
</evidence>
<dbReference type="Proteomes" id="UP000231823">
    <property type="component" value="Chromosome"/>
</dbReference>
<feature type="chain" id="PRO_5014868809" description="MOLPALP family lipoprotein" evidence="1">
    <location>
        <begin position="22"/>
        <end position="810"/>
    </location>
</feature>
<proteinExistence type="predicted"/>
<name>A0A2K8SD99_9MOLU</name>
<dbReference type="OrthoDB" id="387411at2"/>
<sequence>MKKLLSLFSILSITGSTFTVASCSMVNYKVQSIKNKVNNLVQVSSTLLRGSIIQNASQNSNSGLAYDSNYLNSLILNSKSNNLIPNFKTDAQTTMKNLNETYFGSQDLNRDSINNLNKDFLTNNVKSPTSSLDSFSSNFILFSSVLKTNGGIHPSISGLIQGLLPTLNLKNTLAETLNSESLKSIANLIQKTNEPLSETLGFLQQSNIFYAVLKNFFNSDFENSRKENDTENIEKWVKQFISEVKLNGLDTLLEELVNKILTQDKSEDVLTGQMIINSSLNRFHNILARVTKQENKVINSSKLYDTLSKNFDKDLGDLMGDFLKGLNLNLKAFDFKALLLSIIKSPENISDILFIISGLLKYVSSLDFSDFIPENDDKLFDYTKSNDNFLKELNNKTLKDNSFKIKMLFKNLSLITNVKTNANGKQLQKLFYMLFNSGKKVTEIDENINLLTLINKLSSPIFGSNSKNNYSSLLYGIGKGIAIWQGWSFVGLGADQVGNLIRWVIGDGLGYNSDFSGLNNVLNILKSLGIEINLKVSEKTTLQLKHLFNAIYDEDSTIFKDLIGKQMSLYSIFNQNIVLSMKISDIIDLIYKNIASNGNEQKINTDKLKNGLNILSNELVKDNYTLWYKNSNNFVQYKESSINKQGNYNALQAMIISSSKNGMYLKLDNSTPINENIKGTKAAMYALGTDYDEKGNQKPLFRDKSLLLGLENIFDDQVTIGILDDLTRGFQEIIKINNNISNSIYKKLIENANFETKIISSSNIDTDKEQSITYKTVYTNPFNETKTSYEINLILKINQDSWQINSIRRL</sequence>
<dbReference type="AlphaFoldDB" id="A0A2K8SD99"/>
<accession>A0A2K8SD99</accession>